<feature type="region of interest" description="Disordered" evidence="1">
    <location>
        <begin position="53"/>
        <end position="76"/>
    </location>
</feature>
<dbReference type="STRING" id="84588.SYNW1391"/>
<evidence type="ECO:0000256" key="1">
    <source>
        <dbReference type="SAM" id="MobiDB-lite"/>
    </source>
</evidence>
<gene>
    <name evidence="2" type="ordered locus">SYNW1391</name>
</gene>
<accession>Q7U6E7</accession>
<dbReference type="Proteomes" id="UP000001422">
    <property type="component" value="Chromosome"/>
</dbReference>
<evidence type="ECO:0000313" key="2">
    <source>
        <dbReference type="EMBL" id="CAE07906.1"/>
    </source>
</evidence>
<dbReference type="eggNOG" id="ENOG5030TTD">
    <property type="taxonomic scope" value="Bacteria"/>
</dbReference>
<dbReference type="RefSeq" id="WP_011128255.1">
    <property type="nucleotide sequence ID" value="NC_005070.1"/>
</dbReference>
<protein>
    <submittedName>
        <fullName evidence="2">Uncharacterized protein</fullName>
    </submittedName>
</protein>
<reference evidence="2 3" key="1">
    <citation type="journal article" date="2003" name="Nature">
        <title>The genome of a motile marine Synechococcus.</title>
        <authorList>
            <person name="Palenik B."/>
            <person name="Brahamsha B."/>
            <person name="Larimer F."/>
            <person name="Land M."/>
            <person name="Hauser L."/>
            <person name="Chain P."/>
            <person name="Lamerdin J."/>
            <person name="Regala W."/>
            <person name="Allen E.A."/>
            <person name="McCarren J."/>
            <person name="Paulsen I."/>
            <person name="Dufresne A."/>
            <person name="Partensky F."/>
            <person name="Webb E."/>
            <person name="Waterbury J."/>
        </authorList>
    </citation>
    <scope>NUCLEOTIDE SEQUENCE [LARGE SCALE GENOMIC DNA]</scope>
    <source>
        <strain evidence="2 3">WH8102</strain>
    </source>
</reference>
<proteinExistence type="predicted"/>
<name>Q7U6E7_PARMW</name>
<dbReference type="AlphaFoldDB" id="Q7U6E7"/>
<dbReference type="HOGENOM" id="CLU_196892_0_0_3"/>
<organism evidence="2 3">
    <name type="scientific">Parasynechococcus marenigrum (strain WH8102)</name>
    <dbReference type="NCBI Taxonomy" id="84588"/>
    <lineage>
        <taxon>Bacteria</taxon>
        <taxon>Bacillati</taxon>
        <taxon>Cyanobacteriota</taxon>
        <taxon>Cyanophyceae</taxon>
        <taxon>Synechococcales</taxon>
        <taxon>Prochlorococcaceae</taxon>
        <taxon>Parasynechococcus</taxon>
        <taxon>Parasynechococcus marenigrum</taxon>
    </lineage>
</organism>
<dbReference type="KEGG" id="syw:SYNW1391"/>
<dbReference type="EMBL" id="BX569692">
    <property type="protein sequence ID" value="CAE07906.1"/>
    <property type="molecule type" value="Genomic_DNA"/>
</dbReference>
<sequence>MQEWTDEFIRHAQQELVATVKDWQYDYGPTDEECAAMLLWMALRLKPDLNLGPDVMKQPASSDVAQRPGMNPESHR</sequence>
<evidence type="ECO:0000313" key="3">
    <source>
        <dbReference type="Proteomes" id="UP000001422"/>
    </source>
</evidence>
<keyword evidence="3" id="KW-1185">Reference proteome</keyword>